<evidence type="ECO:0000256" key="2">
    <source>
        <dbReference type="ARBA" id="ARBA00022630"/>
    </source>
</evidence>
<evidence type="ECO:0000256" key="6">
    <source>
        <dbReference type="PIRNR" id="PIRNR000332"/>
    </source>
</evidence>
<dbReference type="InterPro" id="IPR050346">
    <property type="entry name" value="FMO-like"/>
</dbReference>
<dbReference type="GO" id="GO:0005789">
    <property type="term" value="C:endoplasmic reticulum membrane"/>
    <property type="evidence" value="ECO:0007669"/>
    <property type="project" value="UniProtKB-SubCell"/>
</dbReference>
<dbReference type="InterPro" id="IPR000960">
    <property type="entry name" value="Flavin_mOase"/>
</dbReference>
<keyword evidence="3 6" id="KW-0274">FAD</keyword>
<organism evidence="8 9">
    <name type="scientific">Trichonephila clavata</name>
    <name type="common">Joro spider</name>
    <name type="synonym">Nephila clavata</name>
    <dbReference type="NCBI Taxonomy" id="2740835"/>
    <lineage>
        <taxon>Eukaryota</taxon>
        <taxon>Metazoa</taxon>
        <taxon>Ecdysozoa</taxon>
        <taxon>Arthropoda</taxon>
        <taxon>Chelicerata</taxon>
        <taxon>Arachnida</taxon>
        <taxon>Araneae</taxon>
        <taxon>Araneomorphae</taxon>
        <taxon>Entelegynae</taxon>
        <taxon>Araneoidea</taxon>
        <taxon>Nephilidae</taxon>
        <taxon>Trichonephila</taxon>
    </lineage>
</organism>
<dbReference type="AlphaFoldDB" id="A0A8X6KE34"/>
<keyword evidence="6" id="KW-0472">Membrane</keyword>
<evidence type="ECO:0000256" key="3">
    <source>
        <dbReference type="ARBA" id="ARBA00022827"/>
    </source>
</evidence>
<dbReference type="GO" id="GO:0050661">
    <property type="term" value="F:NADP binding"/>
    <property type="evidence" value="ECO:0007669"/>
    <property type="project" value="InterPro"/>
</dbReference>
<keyword evidence="6 7" id="KW-0503">Monooxygenase</keyword>
<evidence type="ECO:0000313" key="9">
    <source>
        <dbReference type="Proteomes" id="UP000887116"/>
    </source>
</evidence>
<sequence>MNPTKRVAVVGAGISGLVAIKSLKEEGFYPVCFEKTSRLGGLWHYHEDDTKGVPSVMWCTSLNNSKEPGALSDFPAKAESPNYMRHFQVLEMLQDYAFKFDLLKHINYNKEVVKIIRTADYNMTGKWRVSVKDVDTEDISEDIYDGVLICAGHLSIENIPSFPFGTGSSALDAAVEISHVAKQVYLSIRTPAWVTTRQGPYGYPIDWTIFNYDHLLIQKILPTSWVSKIVEELYLNPRFSHSLYNIHPQRGVNDRDPTLNDGLPSRIMNGSLILKKNIEYFTKDGVVFEDEGGKITQVDTVVLGTGYRWEFPFLQPEDFIAEGNKIHLYKCVFPPHLLHPTLGIIGFIVPLGPGVPCIEMQCRWASRVFSGKCKLPSQSLMIKDVDKQYRENMKRFGELDTTYLHVDFIPYLDDLASKIGVKPNLLKLFFTDFWLFVACTFKVFVPYRYRLVGPHKWNGAKNAILSAGQRMRAPLQGKKALQMDTSMNSTKIYALLGFLVFAWYIKKKKIFSYENYLAIKRLYIIFKYVAINIVKHRKMF</sequence>
<comment type="caution">
    <text evidence="8">The sequence shown here is derived from an EMBL/GenBank/DDBJ whole genome shotgun (WGS) entry which is preliminary data.</text>
</comment>
<comment type="cofactor">
    <cofactor evidence="6 7">
        <name>FAD</name>
        <dbReference type="ChEBI" id="CHEBI:57692"/>
    </cofactor>
</comment>
<keyword evidence="2 6" id="KW-0285">Flavoprotein</keyword>
<dbReference type="InterPro" id="IPR020946">
    <property type="entry name" value="Flavin_mOase-like"/>
</dbReference>
<dbReference type="EMBL" id="BMAO01020686">
    <property type="protein sequence ID" value="GFQ69138.1"/>
    <property type="molecule type" value="Genomic_DNA"/>
</dbReference>
<accession>A0A8X6KE34</accession>
<dbReference type="SUPFAM" id="SSF51905">
    <property type="entry name" value="FAD/NAD(P)-binding domain"/>
    <property type="match status" value="2"/>
</dbReference>
<protein>
    <recommendedName>
        <fullName evidence="7">Flavin-containing monooxygenase</fullName>
        <ecNumber evidence="7">1.-.-.-</ecNumber>
    </recommendedName>
</protein>
<dbReference type="Proteomes" id="UP000887116">
    <property type="component" value="Unassembled WGS sequence"/>
</dbReference>
<proteinExistence type="inferred from homology"/>
<evidence type="ECO:0000256" key="4">
    <source>
        <dbReference type="ARBA" id="ARBA00022857"/>
    </source>
</evidence>
<dbReference type="Gene3D" id="3.50.50.60">
    <property type="entry name" value="FAD/NAD(P)-binding domain"/>
    <property type="match status" value="3"/>
</dbReference>
<reference evidence="8" key="1">
    <citation type="submission" date="2020-07" db="EMBL/GenBank/DDBJ databases">
        <title>Multicomponent nature underlies the extraordinary mechanical properties of spider dragline silk.</title>
        <authorList>
            <person name="Kono N."/>
            <person name="Nakamura H."/>
            <person name="Mori M."/>
            <person name="Yoshida Y."/>
            <person name="Ohtoshi R."/>
            <person name="Malay A.D."/>
            <person name="Moran D.A.P."/>
            <person name="Tomita M."/>
            <person name="Numata K."/>
            <person name="Arakawa K."/>
        </authorList>
    </citation>
    <scope>NUCLEOTIDE SEQUENCE</scope>
</reference>
<comment type="subcellular location">
    <subcellularLocation>
        <location evidence="6">Endoplasmic reticulum membrane</location>
    </subcellularLocation>
</comment>
<evidence type="ECO:0000256" key="1">
    <source>
        <dbReference type="ARBA" id="ARBA00009183"/>
    </source>
</evidence>
<keyword evidence="5 6" id="KW-0560">Oxidoreductase</keyword>
<comment type="similarity">
    <text evidence="1 6 7">Belongs to the FMO family.</text>
</comment>
<dbReference type="PANTHER" id="PTHR23023">
    <property type="entry name" value="DIMETHYLANILINE MONOOXYGENASE"/>
    <property type="match status" value="1"/>
</dbReference>
<dbReference type="EC" id="1.-.-.-" evidence="7"/>
<dbReference type="GO" id="GO:0050660">
    <property type="term" value="F:flavin adenine dinucleotide binding"/>
    <property type="evidence" value="ECO:0007669"/>
    <property type="project" value="InterPro"/>
</dbReference>
<dbReference type="PIRSF" id="PIRSF000332">
    <property type="entry name" value="FMO"/>
    <property type="match status" value="1"/>
</dbReference>
<dbReference type="InterPro" id="IPR036188">
    <property type="entry name" value="FAD/NAD-bd_sf"/>
</dbReference>
<dbReference type="OrthoDB" id="66881at2759"/>
<keyword evidence="6" id="KW-0256">Endoplasmic reticulum</keyword>
<keyword evidence="9" id="KW-1185">Reference proteome</keyword>
<keyword evidence="4 6" id="KW-0521">NADP</keyword>
<evidence type="ECO:0000256" key="7">
    <source>
        <dbReference type="RuleBase" id="RU361177"/>
    </source>
</evidence>
<gene>
    <name evidence="8" type="primary">Fmo5</name>
    <name evidence="8" type="ORF">TNCT_73931</name>
</gene>
<dbReference type="GO" id="GO:0004499">
    <property type="term" value="F:N,N-dimethylaniline monooxygenase activity"/>
    <property type="evidence" value="ECO:0007669"/>
    <property type="project" value="UniProtKB-UniRule"/>
</dbReference>
<evidence type="ECO:0000313" key="8">
    <source>
        <dbReference type="EMBL" id="GFQ69138.1"/>
    </source>
</evidence>
<dbReference type="Pfam" id="PF00743">
    <property type="entry name" value="FMO-like"/>
    <property type="match status" value="2"/>
</dbReference>
<dbReference type="PRINTS" id="PR00370">
    <property type="entry name" value="FMOXYGENASE"/>
</dbReference>
<evidence type="ECO:0000256" key="5">
    <source>
        <dbReference type="ARBA" id="ARBA00023002"/>
    </source>
</evidence>
<name>A0A8X6KE34_TRICU</name>